<dbReference type="GO" id="GO:0016491">
    <property type="term" value="F:oxidoreductase activity"/>
    <property type="evidence" value="ECO:0007669"/>
    <property type="project" value="InterPro"/>
</dbReference>
<organism evidence="1 2">
    <name type="scientific">Bradyrhizobium macuxiense</name>
    <dbReference type="NCBI Taxonomy" id="1755647"/>
    <lineage>
        <taxon>Bacteria</taxon>
        <taxon>Pseudomonadati</taxon>
        <taxon>Pseudomonadota</taxon>
        <taxon>Alphaproteobacteria</taxon>
        <taxon>Hyphomicrobiales</taxon>
        <taxon>Nitrobacteraceae</taxon>
        <taxon>Bradyrhizobium</taxon>
    </lineage>
</organism>
<dbReference type="InterPro" id="IPR012348">
    <property type="entry name" value="RNR-like"/>
</dbReference>
<keyword evidence="2" id="KW-1185">Reference proteome</keyword>
<evidence type="ECO:0000313" key="2">
    <source>
        <dbReference type="Proteomes" id="UP000321304"/>
    </source>
</evidence>
<dbReference type="RefSeq" id="WP_246667663.1">
    <property type="nucleotide sequence ID" value="NZ_VITY01000011.1"/>
</dbReference>
<dbReference type="SUPFAM" id="SSF47240">
    <property type="entry name" value="Ferritin-like"/>
    <property type="match status" value="1"/>
</dbReference>
<evidence type="ECO:0008006" key="3">
    <source>
        <dbReference type="Google" id="ProtNLM"/>
    </source>
</evidence>
<dbReference type="Proteomes" id="UP000321304">
    <property type="component" value="Unassembled WGS sequence"/>
</dbReference>
<accession>A0A560LBY3</accession>
<dbReference type="Gene3D" id="1.10.620.20">
    <property type="entry name" value="Ribonucleotide Reductase, subunit A"/>
    <property type="match status" value="1"/>
</dbReference>
<proteinExistence type="predicted"/>
<name>A0A560LBY3_9BRAD</name>
<comment type="caution">
    <text evidence="1">The sequence shown here is derived from an EMBL/GenBank/DDBJ whole genome shotgun (WGS) entry which is preliminary data.</text>
</comment>
<dbReference type="InterPro" id="IPR009078">
    <property type="entry name" value="Ferritin-like_SF"/>
</dbReference>
<evidence type="ECO:0000313" key="1">
    <source>
        <dbReference type="EMBL" id="TWB93086.1"/>
    </source>
</evidence>
<gene>
    <name evidence="1" type="ORF">FBZ93_111125</name>
</gene>
<dbReference type="EMBL" id="VITY01000011">
    <property type="protein sequence ID" value="TWB93086.1"/>
    <property type="molecule type" value="Genomic_DNA"/>
</dbReference>
<reference evidence="1 2" key="1">
    <citation type="submission" date="2019-06" db="EMBL/GenBank/DDBJ databases">
        <title>Genomic Encyclopedia of Type Strains, Phase IV (KMG-V): Genome sequencing to study the core and pangenomes of soil and plant-associated prokaryotes.</title>
        <authorList>
            <person name="Whitman W."/>
        </authorList>
    </citation>
    <scope>NUCLEOTIDE SEQUENCE [LARGE SCALE GENOMIC DNA]</scope>
    <source>
        <strain evidence="1 2">BR 10355</strain>
    </source>
</reference>
<dbReference type="AlphaFoldDB" id="A0A560LBY3"/>
<sequence>MIAPVRRDWSPKDLFNALTPAMFTAEPSVVRARWDRLWPELYTEYDARHLKKELCIRNLIKTNEAEAFFNAWAADEERHTDGFIQIMELVAGGSETDLRQRLNTRSHDFSAISEFLKDEFSLIVMIAFDEMCTCRAYAAEREFYAGLGNRRFLLWLREVIADEAVHSMNAVNVIRARYCNRVSEVGVILESLISGIADDTSYTGTFVLDYFGTAYTKELLANCRATILRNVAKPLTPAEQDGNNRRPN</sequence>
<protein>
    <recommendedName>
        <fullName evidence="3">Ferritin-like domain-containing protein</fullName>
    </recommendedName>
</protein>